<dbReference type="InterPro" id="IPR010734">
    <property type="entry name" value="Copine_C"/>
</dbReference>
<gene>
    <name evidence="3" type="ORF">Plil01_000264400</name>
</gene>
<comment type="caution">
    <text evidence="3">The sequence shown here is derived from an EMBL/GenBank/DDBJ whole genome shotgun (WGS) entry which is preliminary data.</text>
</comment>
<dbReference type="GO" id="GO:0004842">
    <property type="term" value="F:ubiquitin-protein transferase activity"/>
    <property type="evidence" value="ECO:0007669"/>
    <property type="project" value="TreeGrafter"/>
</dbReference>
<feature type="domain" description="Copine C-terminal" evidence="2">
    <location>
        <begin position="14"/>
        <end position="87"/>
    </location>
</feature>
<dbReference type="Proteomes" id="UP001165083">
    <property type="component" value="Unassembled WGS sequence"/>
</dbReference>
<dbReference type="Pfam" id="PF07002">
    <property type="entry name" value="Copine"/>
    <property type="match status" value="1"/>
</dbReference>
<dbReference type="PANTHER" id="PTHR45751:SF11">
    <property type="entry name" value="COPINE FAMILY PROTEIN 2"/>
    <property type="match status" value="1"/>
</dbReference>
<feature type="signal peptide" evidence="1">
    <location>
        <begin position="1"/>
        <end position="25"/>
    </location>
</feature>
<dbReference type="InterPro" id="IPR052079">
    <property type="entry name" value="E3_ligase/Copine_domain"/>
</dbReference>
<dbReference type="GO" id="GO:0005634">
    <property type="term" value="C:nucleus"/>
    <property type="evidence" value="ECO:0007669"/>
    <property type="project" value="TreeGrafter"/>
</dbReference>
<name>A0A9W6TF52_9STRA</name>
<feature type="chain" id="PRO_5040956800" evidence="1">
    <location>
        <begin position="26"/>
        <end position="105"/>
    </location>
</feature>
<organism evidence="3 4">
    <name type="scientific">Phytophthora lilii</name>
    <dbReference type="NCBI Taxonomy" id="2077276"/>
    <lineage>
        <taxon>Eukaryota</taxon>
        <taxon>Sar</taxon>
        <taxon>Stramenopiles</taxon>
        <taxon>Oomycota</taxon>
        <taxon>Peronosporomycetes</taxon>
        <taxon>Peronosporales</taxon>
        <taxon>Peronosporaceae</taxon>
        <taxon>Phytophthora</taxon>
    </lineage>
</organism>
<accession>A0A9W6TF52</accession>
<evidence type="ECO:0000313" key="3">
    <source>
        <dbReference type="EMBL" id="GMF11981.1"/>
    </source>
</evidence>
<sequence>MAVIEALQNLSVLFAIAIIVVGVGDGPWEEMEHYGAMLPKRKFENFHFVNLGQVMADNFEQPALGFATAALAHIPDQLAAIRRLGLLHEGHSDTNSQKTTASKHE</sequence>
<evidence type="ECO:0000259" key="2">
    <source>
        <dbReference type="Pfam" id="PF07002"/>
    </source>
</evidence>
<dbReference type="EMBL" id="BSXW01000096">
    <property type="protein sequence ID" value="GMF11981.1"/>
    <property type="molecule type" value="Genomic_DNA"/>
</dbReference>
<protein>
    <submittedName>
        <fullName evidence="3">Unnamed protein product</fullName>
    </submittedName>
</protein>
<evidence type="ECO:0000256" key="1">
    <source>
        <dbReference type="SAM" id="SignalP"/>
    </source>
</evidence>
<dbReference type="PANTHER" id="PTHR45751">
    <property type="entry name" value="COPINE FAMILY PROTEIN 1"/>
    <property type="match status" value="1"/>
</dbReference>
<dbReference type="AlphaFoldDB" id="A0A9W6TF52"/>
<reference evidence="3" key="1">
    <citation type="submission" date="2023-04" db="EMBL/GenBank/DDBJ databases">
        <title>Phytophthora lilii NBRC 32176.</title>
        <authorList>
            <person name="Ichikawa N."/>
            <person name="Sato H."/>
            <person name="Tonouchi N."/>
        </authorList>
    </citation>
    <scope>NUCLEOTIDE SEQUENCE</scope>
    <source>
        <strain evidence="3">NBRC 32176</strain>
    </source>
</reference>
<dbReference type="GO" id="GO:0016567">
    <property type="term" value="P:protein ubiquitination"/>
    <property type="evidence" value="ECO:0007669"/>
    <property type="project" value="TreeGrafter"/>
</dbReference>
<evidence type="ECO:0000313" key="4">
    <source>
        <dbReference type="Proteomes" id="UP001165083"/>
    </source>
</evidence>
<dbReference type="OrthoDB" id="5855668at2759"/>
<proteinExistence type="predicted"/>
<keyword evidence="4" id="KW-1185">Reference proteome</keyword>
<keyword evidence="1" id="KW-0732">Signal</keyword>